<evidence type="ECO:0008006" key="4">
    <source>
        <dbReference type="Google" id="ProtNLM"/>
    </source>
</evidence>
<dbReference type="Proteomes" id="UP000254792">
    <property type="component" value="Chromosome"/>
</dbReference>
<proteinExistence type="predicted"/>
<name>A0A345Z3H0_9MOLU</name>
<accession>A0A345Z3H0</accession>
<protein>
    <recommendedName>
        <fullName evidence="4">Transmembrane protein</fullName>
    </recommendedName>
</protein>
<organism evidence="2 3">
    <name type="scientific">Spiroplasma alleghenense</name>
    <dbReference type="NCBI Taxonomy" id="216931"/>
    <lineage>
        <taxon>Bacteria</taxon>
        <taxon>Bacillati</taxon>
        <taxon>Mycoplasmatota</taxon>
        <taxon>Mollicutes</taxon>
        <taxon>Entomoplasmatales</taxon>
        <taxon>Spiroplasmataceae</taxon>
        <taxon>Spiroplasma</taxon>
    </lineage>
</organism>
<dbReference type="RefSeq" id="WP_115558059.1">
    <property type="nucleotide sequence ID" value="NZ_CP031376.1"/>
</dbReference>
<evidence type="ECO:0000256" key="1">
    <source>
        <dbReference type="SAM" id="Phobius"/>
    </source>
</evidence>
<dbReference type="AlphaFoldDB" id="A0A345Z3H0"/>
<dbReference type="KEGG" id="salx:SALLE_v1c04750"/>
<dbReference type="EMBL" id="CP031376">
    <property type="protein sequence ID" value="AXK51149.1"/>
    <property type="molecule type" value="Genomic_DNA"/>
</dbReference>
<keyword evidence="1" id="KW-1133">Transmembrane helix</keyword>
<feature type="transmembrane region" description="Helical" evidence="1">
    <location>
        <begin position="50"/>
        <end position="80"/>
    </location>
</feature>
<evidence type="ECO:0000313" key="2">
    <source>
        <dbReference type="EMBL" id="AXK51149.1"/>
    </source>
</evidence>
<reference evidence="2 3" key="1">
    <citation type="submission" date="2018-07" db="EMBL/GenBank/DDBJ databases">
        <title>Complete genome sequence of Spiroplasma alleghenense PLHS-1 (ATCC 51752).</title>
        <authorList>
            <person name="Chou L."/>
            <person name="Lee T.-Y."/>
            <person name="Tsai Y.-M."/>
            <person name="Kuo C.-H."/>
        </authorList>
    </citation>
    <scope>NUCLEOTIDE SEQUENCE [LARGE SCALE GENOMIC DNA]</scope>
    <source>
        <strain evidence="2 3">PLHS-1</strain>
    </source>
</reference>
<sequence length="179" mass="21559">MNQNQLFVLSGLIFSILISLVMIFFWVNLYIRIIQVRKMKRDNIFIVNKFLKLLILILLPISLILIFIFSISFATIFLIYKNIIFNYLFQSTFLVYVILIIFEIIFISIKSNSIEIVKTDDWLILVSELIEIKEISKVEYDFRHKKIFLKFKDQKNLQRELKLCYNTKIREIFNATLRE</sequence>
<keyword evidence="1" id="KW-0812">Transmembrane</keyword>
<gene>
    <name evidence="2" type="ORF">SALLE_v1c04750</name>
</gene>
<feature type="transmembrane region" description="Helical" evidence="1">
    <location>
        <begin position="86"/>
        <end position="109"/>
    </location>
</feature>
<feature type="transmembrane region" description="Helical" evidence="1">
    <location>
        <begin position="6"/>
        <end position="29"/>
    </location>
</feature>
<keyword evidence="3" id="KW-1185">Reference proteome</keyword>
<evidence type="ECO:0000313" key="3">
    <source>
        <dbReference type="Proteomes" id="UP000254792"/>
    </source>
</evidence>
<dbReference type="OrthoDB" id="10014271at2"/>
<keyword evidence="1" id="KW-0472">Membrane</keyword>